<dbReference type="PANTHER" id="PTHR37610">
    <property type="entry name" value="CCHC-TYPE DOMAIN-CONTAINING PROTEIN"/>
    <property type="match status" value="1"/>
</dbReference>
<dbReference type="AlphaFoldDB" id="A0A438GFR0"/>
<evidence type="ECO:0000259" key="1">
    <source>
        <dbReference type="Pfam" id="PF14244"/>
    </source>
</evidence>
<dbReference type="Pfam" id="PF14244">
    <property type="entry name" value="Retrotran_gag_3"/>
    <property type="match status" value="1"/>
</dbReference>
<name>A0A438GFR0_VITVI</name>
<organism evidence="2 3">
    <name type="scientific">Vitis vinifera</name>
    <name type="common">Grape</name>
    <dbReference type="NCBI Taxonomy" id="29760"/>
    <lineage>
        <taxon>Eukaryota</taxon>
        <taxon>Viridiplantae</taxon>
        <taxon>Streptophyta</taxon>
        <taxon>Embryophyta</taxon>
        <taxon>Tracheophyta</taxon>
        <taxon>Spermatophyta</taxon>
        <taxon>Magnoliopsida</taxon>
        <taxon>eudicotyledons</taxon>
        <taxon>Gunneridae</taxon>
        <taxon>Pentapetalae</taxon>
        <taxon>rosids</taxon>
        <taxon>Vitales</taxon>
        <taxon>Vitaceae</taxon>
        <taxon>Viteae</taxon>
        <taxon>Vitis</taxon>
    </lineage>
</organism>
<feature type="domain" description="Retrotransposon Copia-like N-terminal" evidence="1">
    <location>
        <begin position="11"/>
        <end position="57"/>
    </location>
</feature>
<gene>
    <name evidence="2" type="ORF">CK203_057828</name>
</gene>
<dbReference type="EMBL" id="QGNW01000448">
    <property type="protein sequence ID" value="RVW71037.1"/>
    <property type="molecule type" value="Genomic_DNA"/>
</dbReference>
<comment type="caution">
    <text evidence="2">The sequence shown here is derived from an EMBL/GenBank/DDBJ whole genome shotgun (WGS) entry which is preliminary data.</text>
</comment>
<proteinExistence type="predicted"/>
<dbReference type="Proteomes" id="UP000288805">
    <property type="component" value="Unassembled WGS sequence"/>
</dbReference>
<sequence>MEDFNSPFFLHNRDHTGVVLVSHYLTDSNYNTWTHAMIVALIAKNKIGFIDGSIPHPTTNDLLYNA</sequence>
<dbReference type="PANTHER" id="PTHR37610:SF97">
    <property type="entry name" value="RETROTRANSPOSON GAG DOMAIN-CONTAINING PROTEIN"/>
    <property type="match status" value="1"/>
</dbReference>
<reference evidence="2 3" key="1">
    <citation type="journal article" date="2018" name="PLoS Genet.">
        <title>Population sequencing reveals clonal diversity and ancestral inbreeding in the grapevine cultivar Chardonnay.</title>
        <authorList>
            <person name="Roach M.J."/>
            <person name="Johnson D.L."/>
            <person name="Bohlmann J."/>
            <person name="van Vuuren H.J."/>
            <person name="Jones S.J."/>
            <person name="Pretorius I.S."/>
            <person name="Schmidt S.A."/>
            <person name="Borneman A.R."/>
        </authorList>
    </citation>
    <scope>NUCLEOTIDE SEQUENCE [LARGE SCALE GENOMIC DNA]</scope>
    <source>
        <strain evidence="3">cv. Chardonnay</strain>
        <tissue evidence="2">Leaf</tissue>
    </source>
</reference>
<dbReference type="InterPro" id="IPR029472">
    <property type="entry name" value="Copia-like_N"/>
</dbReference>
<evidence type="ECO:0000313" key="3">
    <source>
        <dbReference type="Proteomes" id="UP000288805"/>
    </source>
</evidence>
<protein>
    <recommendedName>
        <fullName evidence="1">Retrotransposon Copia-like N-terminal domain-containing protein</fullName>
    </recommendedName>
</protein>
<accession>A0A438GFR0</accession>
<evidence type="ECO:0000313" key="2">
    <source>
        <dbReference type="EMBL" id="RVW71037.1"/>
    </source>
</evidence>